<evidence type="ECO:0000256" key="3">
    <source>
        <dbReference type="ARBA" id="ARBA00023004"/>
    </source>
</evidence>
<keyword evidence="3" id="KW-0408">Iron</keyword>
<evidence type="ECO:0000313" key="4">
    <source>
        <dbReference type="EMBL" id="SHN56232.1"/>
    </source>
</evidence>
<dbReference type="AlphaFoldDB" id="A0A1M7SDD1"/>
<dbReference type="GO" id="GO:0051604">
    <property type="term" value="P:protein maturation"/>
    <property type="evidence" value="ECO:0007669"/>
    <property type="project" value="TreeGrafter"/>
</dbReference>
<dbReference type="RefSeq" id="WP_072696456.1">
    <property type="nucleotide sequence ID" value="NZ_FRDI01000003.1"/>
</dbReference>
<proteinExistence type="inferred from homology"/>
<gene>
    <name evidence="4" type="ORF">SAMN02745728_00765</name>
</gene>
<dbReference type="GO" id="GO:0005506">
    <property type="term" value="F:iron ion binding"/>
    <property type="evidence" value="ECO:0007669"/>
    <property type="project" value="TreeGrafter"/>
</dbReference>
<dbReference type="OrthoDB" id="9770424at2"/>
<evidence type="ECO:0000313" key="5">
    <source>
        <dbReference type="Proteomes" id="UP000186469"/>
    </source>
</evidence>
<dbReference type="Proteomes" id="UP000186469">
    <property type="component" value="Unassembled WGS sequence"/>
</dbReference>
<dbReference type="NCBIfam" id="TIGR00075">
    <property type="entry name" value="hypD"/>
    <property type="match status" value="1"/>
</dbReference>
<dbReference type="PIRSF" id="PIRSF005622">
    <property type="entry name" value="Hydrgn_mat_hypD"/>
    <property type="match status" value="1"/>
</dbReference>
<organism evidence="4 5">
    <name type="scientific">Desulfovibrio litoralis DSM 11393</name>
    <dbReference type="NCBI Taxonomy" id="1121455"/>
    <lineage>
        <taxon>Bacteria</taxon>
        <taxon>Pseudomonadati</taxon>
        <taxon>Thermodesulfobacteriota</taxon>
        <taxon>Desulfovibrionia</taxon>
        <taxon>Desulfovibrionales</taxon>
        <taxon>Desulfovibrionaceae</taxon>
        <taxon>Desulfovibrio</taxon>
    </lineage>
</organism>
<dbReference type="PANTHER" id="PTHR30149">
    <property type="entry name" value="HYDROGENASE PROTEIN ASSEMBLY PROTEIN HYPD"/>
    <property type="match status" value="1"/>
</dbReference>
<dbReference type="EMBL" id="FRDI01000003">
    <property type="protein sequence ID" value="SHN56232.1"/>
    <property type="molecule type" value="Genomic_DNA"/>
</dbReference>
<dbReference type="Gene3D" id="6.10.20.100">
    <property type="match status" value="1"/>
</dbReference>
<evidence type="ECO:0000256" key="2">
    <source>
        <dbReference type="ARBA" id="ARBA00022723"/>
    </source>
</evidence>
<comment type="similarity">
    <text evidence="1">Belongs to the HypD family.</text>
</comment>
<sequence>MFNQEAFHNPELCAKLLDKLEANLKQPLTFMEVCGTHTMSIFQSGLKGILPKDITHLSGPGCPVCVTHDSEVMAFLDIASQDKVIVATFGDLMRVPSPDGRSLKTAQANGAKISVLYSPFDALELAQKKPDHLIVFLSVGFETTTPLIAATIQSAEALKLNNFAVFCANKLVPPVLSALLSDKEAPKLDALLLPGHVSTVIGVKPYEFLITDFKMPSVIGGFEPADILESLIYMSEMQNTGKPKLINQYTRLVAENGNPKACAVMNEVFEVCDGLFRGIGSIPEAGMRLREKYARFDALKRLGLTLKPTKPLAGCSCGEILKGKMQPNKCPLFGKICTPANPVGPCMVSSEGSCAAYYKYNV</sequence>
<dbReference type="GO" id="GO:0051539">
    <property type="term" value="F:4 iron, 4 sulfur cluster binding"/>
    <property type="evidence" value="ECO:0007669"/>
    <property type="project" value="TreeGrafter"/>
</dbReference>
<evidence type="ECO:0000256" key="1">
    <source>
        <dbReference type="ARBA" id="ARBA00007888"/>
    </source>
</evidence>
<dbReference type="PANTHER" id="PTHR30149:SF0">
    <property type="entry name" value="HYDROGENASE MATURATION FACTOR HYPD"/>
    <property type="match status" value="1"/>
</dbReference>
<dbReference type="Gene3D" id="3.40.50.11750">
    <property type="entry name" value="HypD, alpha/beta domain 1"/>
    <property type="match status" value="2"/>
</dbReference>
<accession>A0A1M7SDD1</accession>
<dbReference type="InterPro" id="IPR042244">
    <property type="entry name" value="HypD_2_sf"/>
</dbReference>
<keyword evidence="5" id="KW-1185">Reference proteome</keyword>
<dbReference type="Pfam" id="PF01924">
    <property type="entry name" value="HypD"/>
    <property type="match status" value="1"/>
</dbReference>
<dbReference type="GO" id="GO:0070025">
    <property type="term" value="F:carbon monoxide binding"/>
    <property type="evidence" value="ECO:0007669"/>
    <property type="project" value="TreeGrafter"/>
</dbReference>
<dbReference type="STRING" id="1121455.SAMN02745728_00765"/>
<name>A0A1M7SDD1_9BACT</name>
<protein>
    <submittedName>
        <fullName evidence="4">Hydrogenase expression/formation protein HypD</fullName>
    </submittedName>
</protein>
<reference evidence="4 5" key="1">
    <citation type="submission" date="2016-12" db="EMBL/GenBank/DDBJ databases">
        <authorList>
            <person name="Song W.-J."/>
            <person name="Kurnit D.M."/>
        </authorList>
    </citation>
    <scope>NUCLEOTIDE SEQUENCE [LARGE SCALE GENOMIC DNA]</scope>
    <source>
        <strain evidence="4 5">DSM 11393</strain>
    </source>
</reference>
<dbReference type="InterPro" id="IPR042243">
    <property type="entry name" value="HypD_1"/>
</dbReference>
<dbReference type="InterPro" id="IPR002780">
    <property type="entry name" value="Hyd_form_HypD"/>
</dbReference>
<keyword evidence="2" id="KW-0479">Metal-binding</keyword>